<sequence length="179" mass="20623">MGRKHFEIESLHGETIENLIELKNTIESKYSRVFLTVIIMRYFNKSTPEIMAFTGLSNPTIVKYIVDWNRSGLKAIVDHRGGSVSKLEPSIIDDIVYVVNNKTPIDFQFTAHTWTCALLSYYVEQTYGITVCQETIRQVLLSKGISYKRAQPKPTKADIKEQEAFKKNAKSTEYFRVFI</sequence>
<reference evidence="2 3" key="1">
    <citation type="submission" date="2018-01" db="EMBL/GenBank/DDBJ databases">
        <title>Genome Sequencing and Assembly of Anaerobacter polyendosporus strain CT4.</title>
        <authorList>
            <person name="Tachaapaikoon C."/>
            <person name="Sutheeworapong S."/>
            <person name="Jenjaroenpun P."/>
            <person name="Wongsurawat T."/>
            <person name="Nookeaw I."/>
            <person name="Cheawchanlertfa P."/>
            <person name="Kosugi A."/>
            <person name="Cheevadhanarak S."/>
            <person name="Ratanakhanokchai K."/>
        </authorList>
    </citation>
    <scope>NUCLEOTIDE SEQUENCE [LARGE SCALE GENOMIC DNA]</scope>
    <source>
        <strain evidence="2 3">CT4</strain>
    </source>
</reference>
<gene>
    <name evidence="2" type="ORF">C1I91_09260</name>
</gene>
<dbReference type="OrthoDB" id="1902548at2"/>
<dbReference type="Pfam" id="PF13592">
    <property type="entry name" value="HTH_33"/>
    <property type="match status" value="1"/>
</dbReference>
<evidence type="ECO:0000313" key="2">
    <source>
        <dbReference type="EMBL" id="QAA31818.1"/>
    </source>
</evidence>
<dbReference type="EMBL" id="CP025746">
    <property type="protein sequence ID" value="QAA31818.1"/>
    <property type="molecule type" value="Genomic_DNA"/>
</dbReference>
<name>A0A3R5QT98_9CLOT</name>
<dbReference type="InterPro" id="IPR009057">
    <property type="entry name" value="Homeodomain-like_sf"/>
</dbReference>
<protein>
    <submittedName>
        <fullName evidence="2">Transposase</fullName>
    </submittedName>
</protein>
<dbReference type="Proteomes" id="UP000286268">
    <property type="component" value="Chromosome"/>
</dbReference>
<proteinExistence type="predicted"/>
<organism evidence="2 3">
    <name type="scientific">Clostridium manihotivorum</name>
    <dbReference type="NCBI Taxonomy" id="2320868"/>
    <lineage>
        <taxon>Bacteria</taxon>
        <taxon>Bacillati</taxon>
        <taxon>Bacillota</taxon>
        <taxon>Clostridia</taxon>
        <taxon>Eubacteriales</taxon>
        <taxon>Clostridiaceae</taxon>
        <taxon>Clostridium</taxon>
    </lineage>
</organism>
<dbReference type="InterPro" id="IPR025959">
    <property type="entry name" value="Winged_HTH_dom"/>
</dbReference>
<dbReference type="AlphaFoldDB" id="A0A3R5QT98"/>
<dbReference type="KEGG" id="cmah:C1I91_09260"/>
<accession>A0A3R5QT98</accession>
<feature type="domain" description="Winged helix-turn helix" evidence="1">
    <location>
        <begin position="113"/>
        <end position="168"/>
    </location>
</feature>
<evidence type="ECO:0000259" key="1">
    <source>
        <dbReference type="Pfam" id="PF13592"/>
    </source>
</evidence>
<keyword evidence="3" id="KW-1185">Reference proteome</keyword>
<evidence type="ECO:0000313" key="3">
    <source>
        <dbReference type="Proteomes" id="UP000286268"/>
    </source>
</evidence>
<dbReference type="RefSeq" id="WP_128212614.1">
    <property type="nucleotide sequence ID" value="NZ_CP025746.1"/>
</dbReference>
<dbReference type="SUPFAM" id="SSF46689">
    <property type="entry name" value="Homeodomain-like"/>
    <property type="match status" value="1"/>
</dbReference>